<keyword evidence="1" id="KW-0472">Membrane</keyword>
<name>A0A0A7EHQ9_9GAMM</name>
<dbReference type="KEGG" id="pseo:OM33_10800"/>
<feature type="transmembrane region" description="Helical" evidence="1">
    <location>
        <begin position="41"/>
        <end position="64"/>
    </location>
</feature>
<dbReference type="Proteomes" id="UP000030341">
    <property type="component" value="Chromosome 1"/>
</dbReference>
<dbReference type="AlphaFoldDB" id="A0A0A7EHQ9"/>
<reference evidence="2 3" key="1">
    <citation type="submission" date="2014-11" db="EMBL/GenBank/DDBJ databases">
        <title>Complete Genome Sequence of Pseudoalteromonas sp. Strain OCN003 Isolated from Kaneohe Bay, Oahu, Hawaii.</title>
        <authorList>
            <person name="Beurmann S."/>
            <person name="Videau P."/>
            <person name="Ushijima B."/>
            <person name="Smith A.M."/>
            <person name="Aeby G.S."/>
            <person name="Callahan S.M."/>
            <person name="Belcaid M."/>
        </authorList>
    </citation>
    <scope>NUCLEOTIDE SEQUENCE [LARGE SCALE GENOMIC DNA]</scope>
    <source>
        <strain evidence="2 3">OCN003</strain>
    </source>
</reference>
<protein>
    <submittedName>
        <fullName evidence="2">Uncharacterized protein</fullName>
    </submittedName>
</protein>
<keyword evidence="1" id="KW-1133">Transmembrane helix</keyword>
<dbReference type="OrthoDB" id="5298497at2"/>
<dbReference type="EMBL" id="CP009888">
    <property type="protein sequence ID" value="AIY65591.1"/>
    <property type="molecule type" value="Genomic_DNA"/>
</dbReference>
<dbReference type="eggNOG" id="COG1721">
    <property type="taxonomic scope" value="Bacteria"/>
</dbReference>
<dbReference type="PANTHER" id="PTHR34351:SF1">
    <property type="entry name" value="SLR1927 PROTEIN"/>
    <property type="match status" value="1"/>
</dbReference>
<dbReference type="PANTHER" id="PTHR34351">
    <property type="entry name" value="SLR1927 PROTEIN-RELATED"/>
    <property type="match status" value="1"/>
</dbReference>
<sequence>MSDTKSGVRSRLNAYINAWFNKQLKKRKHSAKTIKLSHKNIYILPSKFGLAYLLVNLLVYVLGINYQNNLVIMFSYLMLSFLLVNFIVAFINLYNLTITLSHTNAGYQHTGYQAQFHLSNRDGTTSLEIQGENIKNLFVDGIGEEFIKLDVTVNEAMRGAHRLPRIKLLSRYPFGLVTTWSYFVSEAMTYIYPTPLAFSFHQVSQAELESDNDNNKTTFASENYQGVRPYIEGDKVNRISWKHYAKHQVLATKDFTSGSSSEYEFSLNIVPGNLEQKLQHLSYLITHAENESLQYSLVLPNSKVELNNGMHHMTQCLERLSDV</sequence>
<dbReference type="HOGENOM" id="CLU_054568_0_0_6"/>
<evidence type="ECO:0000313" key="3">
    <source>
        <dbReference type="Proteomes" id="UP000030341"/>
    </source>
</evidence>
<organism evidence="2 3">
    <name type="scientific">Pseudoalteromonas piratica</name>
    <dbReference type="NCBI Taxonomy" id="1348114"/>
    <lineage>
        <taxon>Bacteria</taxon>
        <taxon>Pseudomonadati</taxon>
        <taxon>Pseudomonadota</taxon>
        <taxon>Gammaproteobacteria</taxon>
        <taxon>Alteromonadales</taxon>
        <taxon>Pseudoalteromonadaceae</taxon>
        <taxon>Pseudoalteromonas</taxon>
    </lineage>
</organism>
<keyword evidence="3" id="KW-1185">Reference proteome</keyword>
<accession>A0A0A7EHQ9</accession>
<evidence type="ECO:0000256" key="1">
    <source>
        <dbReference type="SAM" id="Phobius"/>
    </source>
</evidence>
<dbReference type="RefSeq" id="WP_038641609.1">
    <property type="nucleotide sequence ID" value="NZ_CP009888.1"/>
</dbReference>
<feature type="transmembrane region" description="Helical" evidence="1">
    <location>
        <begin position="70"/>
        <end position="94"/>
    </location>
</feature>
<dbReference type="STRING" id="1348114.OM33_10800"/>
<proteinExistence type="predicted"/>
<evidence type="ECO:0000313" key="2">
    <source>
        <dbReference type="EMBL" id="AIY65591.1"/>
    </source>
</evidence>
<keyword evidence="1" id="KW-0812">Transmembrane</keyword>
<gene>
    <name evidence="2" type="ORF">OM33_10800</name>
</gene>